<protein>
    <recommendedName>
        <fullName evidence="5">KOW domain-containing protein</fullName>
    </recommendedName>
</protein>
<dbReference type="STRING" id="709839.TSA66_01060"/>
<dbReference type="AlphaFoldDB" id="A0A0C1YK16"/>
<gene>
    <name evidence="3" type="ORF">TSA66_01060</name>
    <name evidence="1" type="ORF">TSA66_08125</name>
    <name evidence="2" type="ORF">TSA66_08370</name>
</gene>
<evidence type="ECO:0000313" key="3">
    <source>
        <dbReference type="EMBL" id="KIF84057.1"/>
    </source>
</evidence>
<dbReference type="Proteomes" id="UP000031572">
    <property type="component" value="Unassembled WGS sequence"/>
</dbReference>
<reference evidence="2 4" key="1">
    <citation type="submission" date="2014-12" db="EMBL/GenBank/DDBJ databases">
        <title>Denitrispirillum autotrophicum gen. nov., sp. nov., Denitrifying, Facultatively Autotrophic Bacteria Isolated from Rice Paddy Soil.</title>
        <authorList>
            <person name="Ishii S."/>
            <person name="Ashida N."/>
            <person name="Ohno H."/>
            <person name="Otsuka S."/>
            <person name="Yokota A."/>
            <person name="Senoo K."/>
        </authorList>
    </citation>
    <scope>NUCLEOTIDE SEQUENCE [LARGE SCALE GENOMIC DNA]</scope>
    <source>
        <strain evidence="2 4">TSA66</strain>
    </source>
</reference>
<evidence type="ECO:0000313" key="1">
    <source>
        <dbReference type="EMBL" id="KIF80794.1"/>
    </source>
</evidence>
<dbReference type="EMBL" id="JWJG01000010">
    <property type="protein sequence ID" value="KIF84057.1"/>
    <property type="molecule type" value="Genomic_DNA"/>
</dbReference>
<organism evidence="2 4">
    <name type="scientific">Noviherbaspirillum autotrophicum</name>
    <dbReference type="NCBI Taxonomy" id="709839"/>
    <lineage>
        <taxon>Bacteria</taxon>
        <taxon>Pseudomonadati</taxon>
        <taxon>Pseudomonadota</taxon>
        <taxon>Betaproteobacteria</taxon>
        <taxon>Burkholderiales</taxon>
        <taxon>Oxalobacteraceae</taxon>
        <taxon>Noviherbaspirillum</taxon>
    </lineage>
</organism>
<comment type="caution">
    <text evidence="2">The sequence shown here is derived from an EMBL/GenBank/DDBJ whole genome shotgun (WGS) entry which is preliminary data.</text>
</comment>
<dbReference type="OrthoDB" id="8759517at2"/>
<evidence type="ECO:0008006" key="5">
    <source>
        <dbReference type="Google" id="ProtNLM"/>
    </source>
</evidence>
<name>A0A0C1YK16_9BURK</name>
<dbReference type="EMBL" id="JWJG01000028">
    <property type="protein sequence ID" value="KIF80794.1"/>
    <property type="molecule type" value="Genomic_DNA"/>
</dbReference>
<proteinExistence type="predicted"/>
<accession>A0A0C1YK16</accession>
<dbReference type="RefSeq" id="WP_040038645.1">
    <property type="nucleotide sequence ID" value="NZ_JWJG01000010.1"/>
</dbReference>
<evidence type="ECO:0000313" key="4">
    <source>
        <dbReference type="Proteomes" id="UP000031572"/>
    </source>
</evidence>
<dbReference type="EMBL" id="JWJG01000028">
    <property type="protein sequence ID" value="KIF80832.1"/>
    <property type="molecule type" value="Genomic_DNA"/>
</dbReference>
<evidence type="ECO:0000313" key="2">
    <source>
        <dbReference type="EMBL" id="KIF80832.1"/>
    </source>
</evidence>
<keyword evidence="4" id="KW-1185">Reference proteome</keyword>
<sequence length="65" mass="6921">MKRKITPGAKVAFDSEEGPQTGIVADIKPHIGNGQRIALVRVEGTLCGAPWQVPVNELQQLKSAA</sequence>